<comment type="similarity">
    <text evidence="2">Belongs to the outer membrane factor (OMF) (TC 1.B.17) family.</text>
</comment>
<keyword evidence="7" id="KW-0998">Cell outer membrane</keyword>
<dbReference type="SUPFAM" id="SSF56954">
    <property type="entry name" value="Outer membrane efflux proteins (OEP)"/>
    <property type="match status" value="1"/>
</dbReference>
<evidence type="ECO:0000256" key="6">
    <source>
        <dbReference type="ARBA" id="ARBA00023136"/>
    </source>
</evidence>
<evidence type="ECO:0000256" key="4">
    <source>
        <dbReference type="ARBA" id="ARBA00022452"/>
    </source>
</evidence>
<reference evidence="9" key="1">
    <citation type="journal article" date="2020" name="mSystems">
        <title>Genome- and Community-Level Interaction Insights into Carbon Utilization and Element Cycling Functions of Hydrothermarchaeota in Hydrothermal Sediment.</title>
        <authorList>
            <person name="Zhou Z."/>
            <person name="Liu Y."/>
            <person name="Xu W."/>
            <person name="Pan J."/>
            <person name="Luo Z.H."/>
            <person name="Li M."/>
        </authorList>
    </citation>
    <scope>NUCLEOTIDE SEQUENCE [LARGE SCALE GENOMIC DNA]</scope>
    <source>
        <strain evidence="9">HyVt-115</strain>
    </source>
</reference>
<feature type="signal peptide" evidence="8">
    <location>
        <begin position="1"/>
        <end position="19"/>
    </location>
</feature>
<organism evidence="9">
    <name type="scientific">Thermosulfidibacter takaii</name>
    <dbReference type="NCBI Taxonomy" id="412593"/>
    <lineage>
        <taxon>Bacteria</taxon>
        <taxon>Pseudomonadati</taxon>
        <taxon>Thermosulfidibacterota</taxon>
        <taxon>Thermosulfidibacteria</taxon>
        <taxon>Thermosulfidibacterales</taxon>
        <taxon>Thermosulfidibacteraceae</taxon>
    </lineage>
</organism>
<dbReference type="InterPro" id="IPR051906">
    <property type="entry name" value="TolC-like"/>
</dbReference>
<dbReference type="PANTHER" id="PTHR30026:SF20">
    <property type="entry name" value="OUTER MEMBRANE PROTEIN TOLC"/>
    <property type="match status" value="1"/>
</dbReference>
<comment type="caution">
    <text evidence="9">The sequence shown here is derived from an EMBL/GenBank/DDBJ whole genome shotgun (WGS) entry which is preliminary data.</text>
</comment>
<dbReference type="InterPro" id="IPR003423">
    <property type="entry name" value="OMP_efflux"/>
</dbReference>
<proteinExistence type="inferred from homology"/>
<dbReference type="Proteomes" id="UP000885690">
    <property type="component" value="Unassembled WGS sequence"/>
</dbReference>
<feature type="chain" id="PRO_5027980762" evidence="8">
    <location>
        <begin position="20"/>
        <end position="458"/>
    </location>
</feature>
<dbReference type="GO" id="GO:0015288">
    <property type="term" value="F:porin activity"/>
    <property type="evidence" value="ECO:0007669"/>
    <property type="project" value="TreeGrafter"/>
</dbReference>
<keyword evidence="3" id="KW-0813">Transport</keyword>
<accession>A0A7C0YE63</accession>
<dbReference type="GO" id="GO:1990281">
    <property type="term" value="C:efflux pump complex"/>
    <property type="evidence" value="ECO:0007669"/>
    <property type="project" value="TreeGrafter"/>
</dbReference>
<dbReference type="Gene3D" id="1.20.1600.10">
    <property type="entry name" value="Outer membrane efflux proteins (OEP)"/>
    <property type="match status" value="1"/>
</dbReference>
<protein>
    <submittedName>
        <fullName evidence="9">TolC family protein</fullName>
    </submittedName>
</protein>
<evidence type="ECO:0000256" key="8">
    <source>
        <dbReference type="SAM" id="SignalP"/>
    </source>
</evidence>
<dbReference type="Pfam" id="PF02321">
    <property type="entry name" value="OEP"/>
    <property type="match status" value="2"/>
</dbReference>
<dbReference type="EMBL" id="DQWS01000234">
    <property type="protein sequence ID" value="HDD53659.1"/>
    <property type="molecule type" value="Genomic_DNA"/>
</dbReference>
<sequence length="458" mass="52627">MRWIIVLLSILFIASAAFSQELTVEEAVRLALGRNPIVKEALHGLNAQKYREKHAFTKLLPQITFDYTYTHLKEEPYSRFHFDTSNLPFPINFPNKVKVGEHQDVKWDIQATWPIFTGFYLETLRKIEKVGIDVYKFKRKASDISVAYAARVAYYSVLMAQRSLDTAEESVRQLKAHLKDAESLYKNGLVPYNDVLKAKVALARAVEIETRSREALETAWVNLNLVIKSDNLFTHYELKSPLSIINTRLLSLPELYRLSLSKRPDIRAMEKGVEQAKLGVKVAKSRYYPWITLFSRYEQHGDNLLANNNDYTNRENFAVGMKVNFLIFDWFGRKYQVHEARSTSLMLESKLEELKDQTRLEVQRAYASVKVALKNISTAKAAVAHAREDLRITRLQYSQHIVSSSDVIDSEEAYIEARNNYNEALYQYHIALSELARACGLIDIKMVLCKGGKENGQG</sequence>
<keyword evidence="8" id="KW-0732">Signal</keyword>
<evidence type="ECO:0000256" key="7">
    <source>
        <dbReference type="ARBA" id="ARBA00023237"/>
    </source>
</evidence>
<dbReference type="GO" id="GO:0015562">
    <property type="term" value="F:efflux transmembrane transporter activity"/>
    <property type="evidence" value="ECO:0007669"/>
    <property type="project" value="InterPro"/>
</dbReference>
<evidence type="ECO:0000313" key="9">
    <source>
        <dbReference type="EMBL" id="HDD53659.1"/>
    </source>
</evidence>
<name>A0A7C0YE63_9BACT</name>
<evidence type="ECO:0000256" key="2">
    <source>
        <dbReference type="ARBA" id="ARBA00007613"/>
    </source>
</evidence>
<keyword evidence="4" id="KW-1134">Transmembrane beta strand</keyword>
<comment type="subcellular location">
    <subcellularLocation>
        <location evidence="1">Cell outer membrane</location>
    </subcellularLocation>
</comment>
<dbReference type="AlphaFoldDB" id="A0A7C0YE63"/>
<keyword evidence="5" id="KW-0812">Transmembrane</keyword>
<evidence type="ECO:0000256" key="3">
    <source>
        <dbReference type="ARBA" id="ARBA00022448"/>
    </source>
</evidence>
<gene>
    <name evidence="9" type="ORF">ENF32_06310</name>
</gene>
<dbReference type="GO" id="GO:0009279">
    <property type="term" value="C:cell outer membrane"/>
    <property type="evidence" value="ECO:0007669"/>
    <property type="project" value="UniProtKB-SubCell"/>
</dbReference>
<evidence type="ECO:0000256" key="5">
    <source>
        <dbReference type="ARBA" id="ARBA00022692"/>
    </source>
</evidence>
<evidence type="ECO:0000256" key="1">
    <source>
        <dbReference type="ARBA" id="ARBA00004442"/>
    </source>
</evidence>
<dbReference type="PANTHER" id="PTHR30026">
    <property type="entry name" value="OUTER MEMBRANE PROTEIN TOLC"/>
    <property type="match status" value="1"/>
</dbReference>
<keyword evidence="6" id="KW-0472">Membrane</keyword>